<feature type="transmembrane region" description="Helical" evidence="7">
    <location>
        <begin position="362"/>
        <end position="385"/>
    </location>
</feature>
<feature type="transmembrane region" description="Helical" evidence="7">
    <location>
        <begin position="51"/>
        <end position="71"/>
    </location>
</feature>
<feature type="transmembrane region" description="Helical" evidence="7">
    <location>
        <begin position="167"/>
        <end position="191"/>
    </location>
</feature>
<dbReference type="GO" id="GO:0022857">
    <property type="term" value="F:transmembrane transporter activity"/>
    <property type="evidence" value="ECO:0007669"/>
    <property type="project" value="InterPro"/>
</dbReference>
<keyword evidence="2" id="KW-0813">Transport</keyword>
<feature type="transmembrane region" description="Helical" evidence="7">
    <location>
        <begin position="203"/>
        <end position="220"/>
    </location>
</feature>
<feature type="domain" description="Major facilitator superfamily (MFS) profile" evidence="8">
    <location>
        <begin position="17"/>
        <end position="477"/>
    </location>
</feature>
<keyword evidence="3" id="KW-1003">Cell membrane</keyword>
<dbReference type="EMBL" id="LT629791">
    <property type="protein sequence ID" value="SDU22201.1"/>
    <property type="molecule type" value="Genomic_DNA"/>
</dbReference>
<feature type="transmembrane region" description="Helical" evidence="7">
    <location>
        <begin position="141"/>
        <end position="161"/>
    </location>
</feature>
<dbReference type="Pfam" id="PF07690">
    <property type="entry name" value="MFS_1"/>
    <property type="match status" value="1"/>
</dbReference>
<evidence type="ECO:0000256" key="4">
    <source>
        <dbReference type="ARBA" id="ARBA00022692"/>
    </source>
</evidence>
<feature type="transmembrane region" description="Helical" evidence="7">
    <location>
        <begin position="83"/>
        <end position="102"/>
    </location>
</feature>
<evidence type="ECO:0000256" key="5">
    <source>
        <dbReference type="ARBA" id="ARBA00022989"/>
    </source>
</evidence>
<sequence>MTSADVVARAGRREYAGLAVLTLPTTLISLDMSVLYLALPHLGADLGASSLQQLWITDVYGFMVAGLLITMGTIGDRIGRRRLLLIGAAAFSVASVVAAYSTSPEMLIVTRALLGVAGATLMPSTLTLISTMFRDPRQHGMAIAVWMACFMGGLALGPIVGGVLLEHFWWGSVFLLGVPVMLLLLVTGPAVLPEYRNPAGGRLDPVSVLLCLGTVLPLVYGLKEISRDGVRVLPAAAVVAGLLAGHRFVRRQRASAEPMLDLRLFGNRTFTAGLTISTIAGVMAGSQLFVYLYLQLVAGLSPLDAALWLLPSALVTIVSLQVAPLLARRFAPARVMAAGLVLVAAGYVLLTRVDGSGSLGLLITGLVVTAVGIGPMAGLSMGLALGSVRPDQAGSAAAMSETAGEFGIAAGVAVMGVIGTAIYRHAADADQLPAPRGELAADVRDALAGALNGTATVSAVIAVGLGVLALAALRHVRPVGAEDPP</sequence>
<dbReference type="Proteomes" id="UP000182977">
    <property type="component" value="Chromosome I"/>
</dbReference>
<evidence type="ECO:0000256" key="6">
    <source>
        <dbReference type="ARBA" id="ARBA00023136"/>
    </source>
</evidence>
<dbReference type="STRING" id="419479.SAMN04488563_0638"/>
<keyword evidence="5 7" id="KW-1133">Transmembrane helix</keyword>
<keyword evidence="4 7" id="KW-0812">Transmembrane</keyword>
<keyword evidence="6 7" id="KW-0472">Membrane</keyword>
<evidence type="ECO:0000256" key="1">
    <source>
        <dbReference type="ARBA" id="ARBA00004651"/>
    </source>
</evidence>
<organism evidence="9 10">
    <name type="scientific">Jiangella alkaliphila</name>
    <dbReference type="NCBI Taxonomy" id="419479"/>
    <lineage>
        <taxon>Bacteria</taxon>
        <taxon>Bacillati</taxon>
        <taxon>Actinomycetota</taxon>
        <taxon>Actinomycetes</taxon>
        <taxon>Jiangellales</taxon>
        <taxon>Jiangellaceae</taxon>
        <taxon>Jiangella</taxon>
    </lineage>
</organism>
<dbReference type="RefSeq" id="WP_046766500.1">
    <property type="nucleotide sequence ID" value="NZ_KQ061219.1"/>
</dbReference>
<dbReference type="AlphaFoldDB" id="A0A1H2GRR8"/>
<evidence type="ECO:0000313" key="9">
    <source>
        <dbReference type="EMBL" id="SDU22201.1"/>
    </source>
</evidence>
<dbReference type="PANTHER" id="PTHR42718">
    <property type="entry name" value="MAJOR FACILITATOR SUPERFAMILY MULTIDRUG TRANSPORTER MFSC"/>
    <property type="match status" value="1"/>
</dbReference>
<dbReference type="InterPro" id="IPR011701">
    <property type="entry name" value="MFS"/>
</dbReference>
<keyword evidence="10" id="KW-1185">Reference proteome</keyword>
<dbReference type="PROSITE" id="PS50850">
    <property type="entry name" value="MFS"/>
    <property type="match status" value="1"/>
</dbReference>
<feature type="transmembrane region" description="Helical" evidence="7">
    <location>
        <begin position="446"/>
        <end position="473"/>
    </location>
</feature>
<dbReference type="GO" id="GO:0005886">
    <property type="term" value="C:plasma membrane"/>
    <property type="evidence" value="ECO:0007669"/>
    <property type="project" value="UniProtKB-SubCell"/>
</dbReference>
<feature type="transmembrane region" description="Helical" evidence="7">
    <location>
        <begin position="306"/>
        <end position="326"/>
    </location>
</feature>
<comment type="subcellular location">
    <subcellularLocation>
        <location evidence="1">Cell membrane</location>
        <topology evidence="1">Multi-pass membrane protein</topology>
    </subcellularLocation>
</comment>
<gene>
    <name evidence="9" type="ORF">SAMN04488563_0638</name>
</gene>
<accession>A0A1H2GRR8</accession>
<dbReference type="OrthoDB" id="9781469at2"/>
<evidence type="ECO:0000256" key="3">
    <source>
        <dbReference type="ARBA" id="ARBA00022475"/>
    </source>
</evidence>
<proteinExistence type="predicted"/>
<feature type="transmembrane region" description="Helical" evidence="7">
    <location>
        <begin position="333"/>
        <end position="350"/>
    </location>
</feature>
<dbReference type="InterPro" id="IPR036259">
    <property type="entry name" value="MFS_trans_sf"/>
</dbReference>
<dbReference type="Gene3D" id="1.20.1720.10">
    <property type="entry name" value="Multidrug resistance protein D"/>
    <property type="match status" value="2"/>
</dbReference>
<feature type="transmembrane region" description="Helical" evidence="7">
    <location>
        <begin position="15"/>
        <end position="39"/>
    </location>
</feature>
<evidence type="ECO:0000313" key="10">
    <source>
        <dbReference type="Proteomes" id="UP000182977"/>
    </source>
</evidence>
<feature type="transmembrane region" description="Helical" evidence="7">
    <location>
        <begin position="270"/>
        <end position="294"/>
    </location>
</feature>
<evidence type="ECO:0000256" key="2">
    <source>
        <dbReference type="ARBA" id="ARBA00022448"/>
    </source>
</evidence>
<dbReference type="InterPro" id="IPR020846">
    <property type="entry name" value="MFS_dom"/>
</dbReference>
<feature type="transmembrane region" description="Helical" evidence="7">
    <location>
        <begin position="406"/>
        <end position="426"/>
    </location>
</feature>
<feature type="transmembrane region" description="Helical" evidence="7">
    <location>
        <begin position="232"/>
        <end position="249"/>
    </location>
</feature>
<evidence type="ECO:0000256" key="7">
    <source>
        <dbReference type="SAM" id="Phobius"/>
    </source>
</evidence>
<dbReference type="CDD" id="cd17321">
    <property type="entry name" value="MFS_MMR_MDR_like"/>
    <property type="match status" value="1"/>
</dbReference>
<feature type="transmembrane region" description="Helical" evidence="7">
    <location>
        <begin position="108"/>
        <end position="129"/>
    </location>
</feature>
<dbReference type="PANTHER" id="PTHR42718:SF47">
    <property type="entry name" value="METHYL VIOLOGEN RESISTANCE PROTEIN SMVA"/>
    <property type="match status" value="1"/>
</dbReference>
<dbReference type="SUPFAM" id="SSF103473">
    <property type="entry name" value="MFS general substrate transporter"/>
    <property type="match status" value="1"/>
</dbReference>
<evidence type="ECO:0000259" key="8">
    <source>
        <dbReference type="PROSITE" id="PS50850"/>
    </source>
</evidence>
<protein>
    <submittedName>
        <fullName evidence="9">MFS transporter, DHA2 family, multidrug resistance protein</fullName>
    </submittedName>
</protein>
<name>A0A1H2GRR8_9ACTN</name>
<reference evidence="10" key="1">
    <citation type="submission" date="2016-10" db="EMBL/GenBank/DDBJ databases">
        <authorList>
            <person name="Varghese N."/>
            <person name="Submissions S."/>
        </authorList>
    </citation>
    <scope>NUCLEOTIDE SEQUENCE [LARGE SCALE GENOMIC DNA]</scope>
    <source>
        <strain evidence="10">DSM 45079</strain>
    </source>
</reference>